<dbReference type="Proteomes" id="UP000029917">
    <property type="component" value="Unassembled WGS sequence"/>
</dbReference>
<evidence type="ECO:0000313" key="2">
    <source>
        <dbReference type="Proteomes" id="UP000029917"/>
    </source>
</evidence>
<name>A0A099FC42_9RHOB</name>
<reference evidence="1 2" key="2">
    <citation type="submission" date="2014-10" db="EMBL/GenBank/DDBJ databases">
        <title>Paracoccus sanguinis sp. nov., isolated from clinical specimens of New York State patients.</title>
        <authorList>
            <person name="Mingle L.A."/>
            <person name="Cole J.A."/>
            <person name="Lapierre P."/>
            <person name="Musser K.A."/>
        </authorList>
    </citation>
    <scope>NUCLEOTIDE SEQUENCE [LARGE SCALE GENOMIC DNA]</scope>
    <source>
        <strain evidence="1 2">HAMBI 3106</strain>
    </source>
</reference>
<dbReference type="AlphaFoldDB" id="A0A099FC42"/>
<organism evidence="1 2">
    <name type="scientific">Paracoccus sphaerophysae</name>
    <dbReference type="NCBI Taxonomy" id="690417"/>
    <lineage>
        <taxon>Bacteria</taxon>
        <taxon>Pseudomonadati</taxon>
        <taxon>Pseudomonadota</taxon>
        <taxon>Alphaproteobacteria</taxon>
        <taxon>Rhodobacterales</taxon>
        <taxon>Paracoccaceae</taxon>
        <taxon>Paracoccus</taxon>
    </lineage>
</organism>
<evidence type="ECO:0000313" key="1">
    <source>
        <dbReference type="EMBL" id="KGJ08069.1"/>
    </source>
</evidence>
<gene>
    <name evidence="1" type="ORF">IC63_06020</name>
</gene>
<accession>A0A099FC42</accession>
<proteinExistence type="predicted"/>
<keyword evidence="2" id="KW-1185">Reference proteome</keyword>
<protein>
    <submittedName>
        <fullName evidence="1">Uncharacterized protein</fullName>
    </submittedName>
</protein>
<sequence length="141" mass="16135">MRCLDLGTCYCLSSDGAIELWRVGSMRRENLDRLEAVAKRHWFGGHQHIDHVSVARKAGHFGAVAMMVVRAPSRNDGRCVFWCQDFLKKRMSIRHASVEDADRRRTRIWSHCALLEVAHPIGLLDWSEIVHEECSSFLSSS</sequence>
<reference evidence="1 2" key="1">
    <citation type="submission" date="2014-09" db="EMBL/GenBank/DDBJ databases">
        <authorList>
            <person name="McGinnis J.M."/>
            <person name="Wolfgang W.J."/>
        </authorList>
    </citation>
    <scope>NUCLEOTIDE SEQUENCE [LARGE SCALE GENOMIC DNA]</scope>
    <source>
        <strain evidence="1 2">HAMBI 3106</strain>
    </source>
</reference>
<comment type="caution">
    <text evidence="1">The sequence shown here is derived from an EMBL/GenBank/DDBJ whole genome shotgun (WGS) entry which is preliminary data.</text>
</comment>
<dbReference type="EMBL" id="JRKS01000013">
    <property type="protein sequence ID" value="KGJ08069.1"/>
    <property type="molecule type" value="Genomic_DNA"/>
</dbReference>